<keyword evidence="2 5" id="KW-0479">Metal-binding</keyword>
<evidence type="ECO:0000256" key="4">
    <source>
        <dbReference type="ARBA" id="ARBA00023004"/>
    </source>
</evidence>
<evidence type="ECO:0000256" key="1">
    <source>
        <dbReference type="ARBA" id="ARBA00005877"/>
    </source>
</evidence>
<dbReference type="AlphaFoldDB" id="A0A7K0BPL8"/>
<dbReference type="EC" id="1.13.11.46" evidence="7"/>
<dbReference type="PIRSF" id="PIRSF009283">
    <property type="entry name" value="HPP_dOase"/>
    <property type="match status" value="1"/>
</dbReference>
<dbReference type="CDD" id="cd07250">
    <property type="entry name" value="HPPD_C_like"/>
    <property type="match status" value="1"/>
</dbReference>
<dbReference type="Pfam" id="PF14696">
    <property type="entry name" value="Glyoxalase_5"/>
    <property type="match status" value="1"/>
</dbReference>
<dbReference type="InterPro" id="IPR005956">
    <property type="entry name" value="4OHPhenylPyrv_dOase"/>
</dbReference>
<dbReference type="PROSITE" id="PS51819">
    <property type="entry name" value="VOC"/>
    <property type="match status" value="2"/>
</dbReference>
<comment type="caution">
    <text evidence="7">The sequence shown here is derived from an EMBL/GenBank/DDBJ whole genome shotgun (WGS) entry which is preliminary data.</text>
</comment>
<keyword evidence="7" id="KW-0560">Oxidoreductase</keyword>
<dbReference type="SUPFAM" id="SSF54593">
    <property type="entry name" value="Glyoxalase/Bleomycin resistance protein/Dihydroxybiphenyl dioxygenase"/>
    <property type="match status" value="1"/>
</dbReference>
<keyword evidence="4 5" id="KW-0408">Iron</keyword>
<proteinExistence type="inferred from homology"/>
<dbReference type="Proteomes" id="UP000487268">
    <property type="component" value="Unassembled WGS sequence"/>
</dbReference>
<evidence type="ECO:0000313" key="8">
    <source>
        <dbReference type="Proteomes" id="UP000487268"/>
    </source>
</evidence>
<evidence type="ECO:0000256" key="3">
    <source>
        <dbReference type="ARBA" id="ARBA00022737"/>
    </source>
</evidence>
<dbReference type="RefSeq" id="WP_328593782.1">
    <property type="nucleotide sequence ID" value="NZ_WEGH01000001.1"/>
</dbReference>
<dbReference type="Gene3D" id="3.10.180.10">
    <property type="entry name" value="2,3-Dihydroxybiphenyl 1,2-Dioxygenase, domain 1"/>
    <property type="match status" value="2"/>
</dbReference>
<feature type="binding site" evidence="5">
    <location>
        <position position="162"/>
    </location>
    <ligand>
        <name>Fe cation</name>
        <dbReference type="ChEBI" id="CHEBI:24875"/>
    </ligand>
</feature>
<dbReference type="EMBL" id="WEGH01000001">
    <property type="protein sequence ID" value="MQY03026.1"/>
    <property type="molecule type" value="Genomic_DNA"/>
</dbReference>
<dbReference type="PANTHER" id="PTHR11959">
    <property type="entry name" value="4-HYDROXYPHENYLPYRUVATE DIOXYGENASE"/>
    <property type="match status" value="1"/>
</dbReference>
<gene>
    <name evidence="7" type="ORF">ACRB68_10610</name>
</gene>
<feature type="domain" description="VOC" evidence="6">
    <location>
        <begin position="159"/>
        <end position="310"/>
    </location>
</feature>
<dbReference type="InterPro" id="IPR004360">
    <property type="entry name" value="Glyas_Fos-R_dOase_dom"/>
</dbReference>
<dbReference type="InterPro" id="IPR041736">
    <property type="entry name" value="4OHPhenylPyrv_dOase_N"/>
</dbReference>
<name>A0A7K0BPL8_9ACTN</name>
<keyword evidence="8" id="KW-1185">Reference proteome</keyword>
<reference evidence="7 8" key="1">
    <citation type="submission" date="2019-10" db="EMBL/GenBank/DDBJ databases">
        <title>Actinomadura rubteroloni sp. nov. and Actinomadura macrotermitis sp. nov., isolated from the gut of fungus growing-termite Macrotermes natalensis.</title>
        <authorList>
            <person name="Benndorf R."/>
            <person name="Martin K."/>
            <person name="Kuefner M."/>
            <person name="De Beer W."/>
            <person name="Kaster A.-K."/>
            <person name="Vollmers J."/>
            <person name="Poulsen M."/>
            <person name="Beemelmanns C."/>
        </authorList>
    </citation>
    <scope>NUCLEOTIDE SEQUENCE [LARGE SCALE GENOMIC DNA]</scope>
    <source>
        <strain evidence="7 8">RB68</strain>
    </source>
</reference>
<accession>A0A7K0BPL8</accession>
<evidence type="ECO:0000259" key="6">
    <source>
        <dbReference type="PROSITE" id="PS51819"/>
    </source>
</evidence>
<dbReference type="CDD" id="cd08342">
    <property type="entry name" value="HPPD_N_like"/>
    <property type="match status" value="1"/>
</dbReference>
<dbReference type="GO" id="GO:0003868">
    <property type="term" value="F:4-hydroxyphenylpyruvate dioxygenase activity"/>
    <property type="evidence" value="ECO:0007669"/>
    <property type="project" value="InterPro"/>
</dbReference>
<dbReference type="NCBIfam" id="TIGR01263">
    <property type="entry name" value="4HPPD"/>
    <property type="match status" value="1"/>
</dbReference>
<sequence>MEIHAIDHVELFVDDLKSAAGHLCDSYGFAVTGRGGPDTGLAGCESLLLRQHDITLLLTAALDPAHRAAQYVRRHGDGVAVLGLAVDDAEDSFATAVERGAEPVAPAEHRAGGVAFASVGGFGDVEYRFTSRTDPAGPFAPGIIEEFGNGPAFVGALRAIDHFAVCVPAGRLAETVRRHREVFGFEQTFEEVIIVGGQSMISKVVQSPSRAVTLTVIEPDTTREPGQIDRFLAAHDGAGVQHVAFLADSITRAVRECERQGVRFLDTPAAYYSQLPGRLGDVGVPLEELRELNILADRDQRGVMLQIFAASRHDRGTLFYELIERRGARTFGSNNIKALYEAIERHPTDQVGRA</sequence>
<dbReference type="InterPro" id="IPR029068">
    <property type="entry name" value="Glyas_Bleomycin-R_OHBP_Dase"/>
</dbReference>
<dbReference type="GO" id="GO:0046872">
    <property type="term" value="F:metal ion binding"/>
    <property type="evidence" value="ECO:0007669"/>
    <property type="project" value="UniProtKB-KW"/>
</dbReference>
<feature type="binding site" evidence="5">
    <location>
        <position position="242"/>
    </location>
    <ligand>
        <name>Fe cation</name>
        <dbReference type="ChEBI" id="CHEBI:24875"/>
    </ligand>
</feature>
<feature type="binding site" evidence="5">
    <location>
        <position position="321"/>
    </location>
    <ligand>
        <name>Fe cation</name>
        <dbReference type="ChEBI" id="CHEBI:24875"/>
    </ligand>
</feature>
<protein>
    <submittedName>
        <fullName evidence="7">4-hydroxymandelate synthase</fullName>
        <ecNumber evidence="7">1.13.11.46</ecNumber>
    </submittedName>
</protein>
<dbReference type="PANTHER" id="PTHR11959:SF1">
    <property type="entry name" value="4-HYDROXYPHENYLPYRUVATE DIOXYGENASE"/>
    <property type="match status" value="1"/>
</dbReference>
<dbReference type="GO" id="GO:0050585">
    <property type="term" value="F:4-hydroxymandelate synthase activity"/>
    <property type="evidence" value="ECO:0007669"/>
    <property type="project" value="UniProtKB-EC"/>
</dbReference>
<dbReference type="Pfam" id="PF00903">
    <property type="entry name" value="Glyoxalase"/>
    <property type="match status" value="1"/>
</dbReference>
<organism evidence="7 8">
    <name type="scientific">Actinomadura macrotermitis</name>
    <dbReference type="NCBI Taxonomy" id="2585200"/>
    <lineage>
        <taxon>Bacteria</taxon>
        <taxon>Bacillati</taxon>
        <taxon>Actinomycetota</taxon>
        <taxon>Actinomycetes</taxon>
        <taxon>Streptosporangiales</taxon>
        <taxon>Thermomonosporaceae</taxon>
        <taxon>Actinomadura</taxon>
    </lineage>
</organism>
<keyword evidence="3" id="KW-0677">Repeat</keyword>
<evidence type="ECO:0000256" key="5">
    <source>
        <dbReference type="PIRSR" id="PIRSR009283-1"/>
    </source>
</evidence>
<comment type="cofactor">
    <cofactor evidence="5">
        <name>Fe cation</name>
        <dbReference type="ChEBI" id="CHEBI:24875"/>
    </cofactor>
    <text evidence="5">Binds 1 Fe cation per subunit.</text>
</comment>
<evidence type="ECO:0000256" key="2">
    <source>
        <dbReference type="ARBA" id="ARBA00022723"/>
    </source>
</evidence>
<evidence type="ECO:0000313" key="7">
    <source>
        <dbReference type="EMBL" id="MQY03026.1"/>
    </source>
</evidence>
<dbReference type="GO" id="GO:0006572">
    <property type="term" value="P:L-tyrosine catabolic process"/>
    <property type="evidence" value="ECO:0007669"/>
    <property type="project" value="TreeGrafter"/>
</dbReference>
<comment type="similarity">
    <text evidence="1">Belongs to the 4HPPD family.</text>
</comment>
<dbReference type="InterPro" id="IPR041735">
    <property type="entry name" value="4OHPhenylPyrv_dOase_C"/>
</dbReference>
<feature type="domain" description="VOC" evidence="6">
    <location>
        <begin position="5"/>
        <end position="132"/>
    </location>
</feature>
<dbReference type="InterPro" id="IPR037523">
    <property type="entry name" value="VOC_core"/>
</dbReference>